<evidence type="ECO:0000256" key="2">
    <source>
        <dbReference type="SAM" id="SignalP"/>
    </source>
</evidence>
<dbReference type="Proteomes" id="UP000298138">
    <property type="component" value="Unassembled WGS sequence"/>
</dbReference>
<feature type="region of interest" description="Disordered" evidence="1">
    <location>
        <begin position="127"/>
        <end position="147"/>
    </location>
</feature>
<organism evidence="3 4">
    <name type="scientific">Ascodesmis nigricans</name>
    <dbReference type="NCBI Taxonomy" id="341454"/>
    <lineage>
        <taxon>Eukaryota</taxon>
        <taxon>Fungi</taxon>
        <taxon>Dikarya</taxon>
        <taxon>Ascomycota</taxon>
        <taxon>Pezizomycotina</taxon>
        <taxon>Pezizomycetes</taxon>
        <taxon>Pezizales</taxon>
        <taxon>Ascodesmidaceae</taxon>
        <taxon>Ascodesmis</taxon>
    </lineage>
</organism>
<dbReference type="InParanoid" id="A0A4S2MTG5"/>
<evidence type="ECO:0000313" key="3">
    <source>
        <dbReference type="EMBL" id="TGZ79773.1"/>
    </source>
</evidence>
<name>A0A4S2MTG5_9PEZI</name>
<reference evidence="3 4" key="1">
    <citation type="submission" date="2019-04" db="EMBL/GenBank/DDBJ databases">
        <title>Comparative genomics and transcriptomics to analyze fruiting body development in filamentous ascomycetes.</title>
        <authorList>
            <consortium name="DOE Joint Genome Institute"/>
            <person name="Lutkenhaus R."/>
            <person name="Traeger S."/>
            <person name="Breuer J."/>
            <person name="Kuo A."/>
            <person name="Lipzen A."/>
            <person name="Pangilinan J."/>
            <person name="Dilworth D."/>
            <person name="Sandor L."/>
            <person name="Poggeler S."/>
            <person name="Barry K."/>
            <person name="Grigoriev I.V."/>
            <person name="Nowrousian M."/>
        </authorList>
    </citation>
    <scope>NUCLEOTIDE SEQUENCE [LARGE SCALE GENOMIC DNA]</scope>
    <source>
        <strain evidence="3 4">CBS 389.68</strain>
    </source>
</reference>
<accession>A0A4S2MTG5</accession>
<feature type="region of interest" description="Disordered" evidence="1">
    <location>
        <begin position="58"/>
        <end position="115"/>
    </location>
</feature>
<feature type="signal peptide" evidence="2">
    <location>
        <begin position="1"/>
        <end position="18"/>
    </location>
</feature>
<keyword evidence="2" id="KW-0732">Signal</keyword>
<keyword evidence="4" id="KW-1185">Reference proteome</keyword>
<sequence>MRSFFILALLSAASISYAAQPPVKADIIIPSDQPGTYELHVPAARPGIYDIHLRTTRDRAHHESLDKESLSTEDRSKENDKDEEGPTVRVENHGITRDDYRETLPDELNGRKPISREEYEALLARVTAERQSRQPEHRKDTKTSRRRYPDGQHRFRLLIGDDAISVPSGFPLKTDIFHGYDFNLHDGIEFQGIHSAGRILTTSVRGAIVVALANRDLRETFAGRIVSAVDVRDADFYKHKKDATTNWDLEDLQKPLFCFYNGKLRFGGRCDILGGSENFSLKIDWLD</sequence>
<evidence type="ECO:0000256" key="1">
    <source>
        <dbReference type="SAM" id="MobiDB-lite"/>
    </source>
</evidence>
<dbReference type="EMBL" id="ML220129">
    <property type="protein sequence ID" value="TGZ79773.1"/>
    <property type="molecule type" value="Genomic_DNA"/>
</dbReference>
<proteinExistence type="predicted"/>
<feature type="chain" id="PRO_5020784685" evidence="2">
    <location>
        <begin position="19"/>
        <end position="287"/>
    </location>
</feature>
<dbReference type="AlphaFoldDB" id="A0A4S2MTG5"/>
<gene>
    <name evidence="3" type="ORF">EX30DRAFT_396841</name>
</gene>
<protein>
    <submittedName>
        <fullName evidence="3">Uncharacterized protein</fullName>
    </submittedName>
</protein>
<evidence type="ECO:0000313" key="4">
    <source>
        <dbReference type="Proteomes" id="UP000298138"/>
    </source>
</evidence>